<dbReference type="GO" id="GO:0033969">
    <property type="term" value="F:gamma-glutamyl-gamma-aminobutyrate hydrolase activity"/>
    <property type="evidence" value="ECO:0007669"/>
    <property type="project" value="TreeGrafter"/>
</dbReference>
<dbReference type="SUPFAM" id="SSF52317">
    <property type="entry name" value="Class I glutamine amidotransferase-like"/>
    <property type="match status" value="1"/>
</dbReference>
<organism evidence="1 2">
    <name type="scientific">Stieleria varia</name>
    <dbReference type="NCBI Taxonomy" id="2528005"/>
    <lineage>
        <taxon>Bacteria</taxon>
        <taxon>Pseudomonadati</taxon>
        <taxon>Planctomycetota</taxon>
        <taxon>Planctomycetia</taxon>
        <taxon>Pirellulales</taxon>
        <taxon>Pirellulaceae</taxon>
        <taxon>Stieleria</taxon>
    </lineage>
</organism>
<dbReference type="InterPro" id="IPR029062">
    <property type="entry name" value="Class_I_gatase-like"/>
</dbReference>
<dbReference type="GO" id="GO:0006598">
    <property type="term" value="P:polyamine catabolic process"/>
    <property type="evidence" value="ECO:0007669"/>
    <property type="project" value="TreeGrafter"/>
</dbReference>
<gene>
    <name evidence="1" type="ORF">Pla52n_38410</name>
</gene>
<dbReference type="PROSITE" id="PS51273">
    <property type="entry name" value="GATASE_TYPE_1"/>
    <property type="match status" value="1"/>
</dbReference>
<dbReference type="CDD" id="cd01745">
    <property type="entry name" value="GATase1_2"/>
    <property type="match status" value="1"/>
</dbReference>
<dbReference type="GO" id="GO:0005829">
    <property type="term" value="C:cytosol"/>
    <property type="evidence" value="ECO:0007669"/>
    <property type="project" value="TreeGrafter"/>
</dbReference>
<dbReference type="AlphaFoldDB" id="A0A5C6AUT9"/>
<dbReference type="PANTHER" id="PTHR43235:SF1">
    <property type="entry name" value="GLUTAMINE AMIDOTRANSFERASE PB2B2.05-RELATED"/>
    <property type="match status" value="1"/>
</dbReference>
<evidence type="ECO:0000313" key="2">
    <source>
        <dbReference type="Proteomes" id="UP000320176"/>
    </source>
</evidence>
<proteinExistence type="predicted"/>
<dbReference type="RefSeq" id="WP_146521046.1">
    <property type="nucleotide sequence ID" value="NZ_CP151726.1"/>
</dbReference>
<dbReference type="InterPro" id="IPR011697">
    <property type="entry name" value="Peptidase_C26"/>
</dbReference>
<dbReference type="Proteomes" id="UP000320176">
    <property type="component" value="Unassembled WGS sequence"/>
</dbReference>
<dbReference type="EMBL" id="SJPN01000004">
    <property type="protein sequence ID" value="TWU02782.1"/>
    <property type="molecule type" value="Genomic_DNA"/>
</dbReference>
<keyword evidence="1" id="KW-0808">Transferase</keyword>
<accession>A0A5C6AUT9</accession>
<reference evidence="1 2" key="1">
    <citation type="submission" date="2019-02" db="EMBL/GenBank/DDBJ databases">
        <title>Deep-cultivation of Planctomycetes and their phenomic and genomic characterization uncovers novel biology.</title>
        <authorList>
            <person name="Wiegand S."/>
            <person name="Jogler M."/>
            <person name="Boedeker C."/>
            <person name="Pinto D."/>
            <person name="Vollmers J."/>
            <person name="Rivas-Marin E."/>
            <person name="Kohn T."/>
            <person name="Peeters S.H."/>
            <person name="Heuer A."/>
            <person name="Rast P."/>
            <person name="Oberbeckmann S."/>
            <person name="Bunk B."/>
            <person name="Jeske O."/>
            <person name="Meyerdierks A."/>
            <person name="Storesund J.E."/>
            <person name="Kallscheuer N."/>
            <person name="Luecker S."/>
            <person name="Lage O.M."/>
            <person name="Pohl T."/>
            <person name="Merkel B.J."/>
            <person name="Hornburger P."/>
            <person name="Mueller R.-W."/>
            <person name="Bruemmer F."/>
            <person name="Labrenz M."/>
            <person name="Spormann A.M."/>
            <person name="Op Den Camp H."/>
            <person name="Overmann J."/>
            <person name="Amann R."/>
            <person name="Jetten M.S.M."/>
            <person name="Mascher T."/>
            <person name="Medema M.H."/>
            <person name="Devos D.P."/>
            <person name="Kaster A.-K."/>
            <person name="Ovreas L."/>
            <person name="Rohde M."/>
            <person name="Galperin M.Y."/>
            <person name="Jogler C."/>
        </authorList>
    </citation>
    <scope>NUCLEOTIDE SEQUENCE [LARGE SCALE GENOMIC DNA]</scope>
    <source>
        <strain evidence="1 2">Pla52n</strain>
    </source>
</reference>
<keyword evidence="1" id="KW-0328">Glycosyltransferase</keyword>
<dbReference type="InterPro" id="IPR044668">
    <property type="entry name" value="PuuD-like"/>
</dbReference>
<protein>
    <submittedName>
        <fullName evidence="1">Putative glutamine amidotransferase</fullName>
        <ecNumber evidence="1">2.4.2.-</ecNumber>
    </submittedName>
</protein>
<dbReference type="OrthoDB" id="8333609at2"/>
<evidence type="ECO:0000313" key="1">
    <source>
        <dbReference type="EMBL" id="TWU02782.1"/>
    </source>
</evidence>
<dbReference type="Gene3D" id="3.40.630.40">
    <property type="entry name" value="Zn-dependent exopeptidases"/>
    <property type="match status" value="1"/>
</dbReference>
<dbReference type="GO" id="GO:0016757">
    <property type="term" value="F:glycosyltransferase activity"/>
    <property type="evidence" value="ECO:0007669"/>
    <property type="project" value="UniProtKB-KW"/>
</dbReference>
<sequence>MKRLSVSLLVGILAALWITMGTGLHTSYCLLSAQDTRPDKLSQQKSESAETRKPLIGIASLAGETYLHAIRSSGGIPVVLPCTDSNEIRINGYLEQLDGLLMPGGPDIPPSEYGEQPHPTVNLLGDDRYRFEKSLLDAWVNRSDKPLLGICLGSQWINVSHGGSLHQDIPSAFNVNHRGVTHMVRLEPDSRLANIFGETRFEVNSFHHQAVARLGNGLRIVAKSPDGIVEATESTDPNRFLLGVQWHPEKMPESDLQRKLFTAFIDACVTNAEKQPSSNPLIHVETGELPIILSAPHGGRNSIPDVPERLGVGSKKFVNVADSNTDRLTEKLADELQRQLGKRPYVVIARFHRKYLDVNRRAQWAYESDNARLAYDAYHQAISDARREIIERWGHGLLLDIHGQAADPVAIFRGTQNGKTTRNLTSRFGEQALIGETSLFGQLAKTGLTIVPEVDSTEREHDAFDGGYIVVTHGSQEEGSVDAIQLELGGRLRTKSMLEPTAEKLATAITAFATDYLPKSPLSEKVTEAVD</sequence>
<comment type="caution">
    <text evidence="1">The sequence shown here is derived from an EMBL/GenBank/DDBJ whole genome shotgun (WGS) entry which is preliminary data.</text>
</comment>
<keyword evidence="1" id="KW-0315">Glutamine amidotransferase</keyword>
<dbReference type="Pfam" id="PF07722">
    <property type="entry name" value="Peptidase_C26"/>
    <property type="match status" value="1"/>
</dbReference>
<keyword evidence="2" id="KW-1185">Reference proteome</keyword>
<dbReference type="SUPFAM" id="SSF53187">
    <property type="entry name" value="Zn-dependent exopeptidases"/>
    <property type="match status" value="1"/>
</dbReference>
<dbReference type="PANTHER" id="PTHR43235">
    <property type="entry name" value="GLUTAMINE AMIDOTRANSFERASE PB2B2.05-RELATED"/>
    <property type="match status" value="1"/>
</dbReference>
<name>A0A5C6AUT9_9BACT</name>
<dbReference type="EC" id="2.4.2.-" evidence="1"/>
<dbReference type="Gene3D" id="3.40.50.880">
    <property type="match status" value="1"/>
</dbReference>